<reference evidence="3" key="1">
    <citation type="submission" date="2015-09" db="EMBL/GenBank/DDBJ databases">
        <authorList>
            <person name="Rodrigo-Torres L."/>
            <person name="Arahal D.R."/>
        </authorList>
    </citation>
    <scope>NUCLEOTIDE SEQUENCE [LARGE SCALE GENOMIC DNA]</scope>
    <source>
        <strain evidence="3">CECT 5091</strain>
    </source>
</reference>
<gene>
    <name evidence="2" type="ORF">RUE5091_01196</name>
</gene>
<protein>
    <submittedName>
        <fullName evidence="2">Lysophospholipase L2</fullName>
    </submittedName>
</protein>
<dbReference type="STRING" id="1715692.RUE5091_01196"/>
<organism evidence="2 3">
    <name type="scientific">Ruegeria denitrificans</name>
    <dbReference type="NCBI Taxonomy" id="1715692"/>
    <lineage>
        <taxon>Bacteria</taxon>
        <taxon>Pseudomonadati</taxon>
        <taxon>Pseudomonadota</taxon>
        <taxon>Alphaproteobacteria</taxon>
        <taxon>Rhodobacterales</taxon>
        <taxon>Roseobacteraceae</taxon>
        <taxon>Ruegeria</taxon>
    </lineage>
</organism>
<dbReference type="InterPro" id="IPR022742">
    <property type="entry name" value="Hydrolase_4"/>
</dbReference>
<dbReference type="OrthoDB" id="9788260at2"/>
<accession>A0A0P1I5Z8</accession>
<evidence type="ECO:0000313" key="3">
    <source>
        <dbReference type="Proteomes" id="UP000051260"/>
    </source>
</evidence>
<dbReference type="Pfam" id="PF12146">
    <property type="entry name" value="Hydrolase_4"/>
    <property type="match status" value="1"/>
</dbReference>
<keyword evidence="3" id="KW-1185">Reference proteome</keyword>
<dbReference type="Proteomes" id="UP000051260">
    <property type="component" value="Unassembled WGS sequence"/>
</dbReference>
<evidence type="ECO:0000259" key="1">
    <source>
        <dbReference type="Pfam" id="PF12146"/>
    </source>
</evidence>
<feature type="domain" description="Serine aminopeptidase S33" evidence="1">
    <location>
        <begin position="42"/>
        <end position="294"/>
    </location>
</feature>
<dbReference type="InterPro" id="IPR051044">
    <property type="entry name" value="MAG_DAG_Lipase"/>
</dbReference>
<dbReference type="InterPro" id="IPR029058">
    <property type="entry name" value="AB_hydrolase_fold"/>
</dbReference>
<proteinExistence type="predicted"/>
<evidence type="ECO:0000313" key="2">
    <source>
        <dbReference type="EMBL" id="CUJ92236.1"/>
    </source>
</evidence>
<sequence>MEFSPAPFFEDVAGGPAGGAAHWVRTTDNTRIRVGHWRTEGETNGTVMMFPGRTEYIEKYGDTAAEFASRGFAFLAADWRGQGLADRLLDDPRVGHVDQFSDYQQDVHATLALAAKLDLPKPWYVIGHSMGGAIGLRAVLERDDFAACAFTGPMWGIFFTPIMKPLSRLTAYWGPRIGLGEKTPPTTSLESYVTSQPFDGNVLTRDPAMYQMMKDQLAVHPELALGAPSTIWLREALDECAWLMEQTAPTLPALTFLGSHEQIVDRKAIRERMADWPSGTLVEIPDGEHEVLMEAPNVRGPVFDQLAVHFLAARSDASASAALSS</sequence>
<dbReference type="SUPFAM" id="SSF53474">
    <property type="entry name" value="alpha/beta-Hydrolases"/>
    <property type="match status" value="1"/>
</dbReference>
<dbReference type="EMBL" id="CYUD01000003">
    <property type="protein sequence ID" value="CUJ92236.1"/>
    <property type="molecule type" value="Genomic_DNA"/>
</dbReference>
<dbReference type="RefSeq" id="WP_058280949.1">
    <property type="nucleotide sequence ID" value="NZ_CYUD01000003.1"/>
</dbReference>
<dbReference type="AlphaFoldDB" id="A0A0P1I5Z8"/>
<dbReference type="Gene3D" id="3.40.50.1820">
    <property type="entry name" value="alpha/beta hydrolase"/>
    <property type="match status" value="1"/>
</dbReference>
<name>A0A0P1I5Z8_9RHOB</name>
<dbReference type="PANTHER" id="PTHR11614">
    <property type="entry name" value="PHOSPHOLIPASE-RELATED"/>
    <property type="match status" value="1"/>
</dbReference>